<feature type="compositionally biased region" description="Basic and acidic residues" evidence="2">
    <location>
        <begin position="235"/>
        <end position="265"/>
    </location>
</feature>
<dbReference type="RefSeq" id="XP_062710949.1">
    <property type="nucleotide sequence ID" value="XM_062854965.1"/>
</dbReference>
<name>A0ABM1XSX7_AEDAL</name>
<protein>
    <recommendedName>
        <fullName evidence="3">CCHC-type domain-containing protein</fullName>
    </recommendedName>
</protein>
<dbReference type="SUPFAM" id="SSF57756">
    <property type="entry name" value="Retrovirus zinc finger-like domains"/>
    <property type="match status" value="1"/>
</dbReference>
<evidence type="ECO:0000256" key="2">
    <source>
        <dbReference type="SAM" id="MobiDB-lite"/>
    </source>
</evidence>
<accession>A0ABM1XSX7</accession>
<dbReference type="EnsemblMetazoa" id="AALFPA23_002547.R2432">
    <property type="protein sequence ID" value="AALFPA23_002547.P2432"/>
    <property type="gene ID" value="AALFPA23_002547"/>
</dbReference>
<dbReference type="Gene3D" id="4.10.60.10">
    <property type="entry name" value="Zinc finger, CCHC-type"/>
    <property type="match status" value="1"/>
</dbReference>
<organism evidence="4 5">
    <name type="scientific">Aedes albopictus</name>
    <name type="common">Asian tiger mosquito</name>
    <name type="synonym">Stegomyia albopicta</name>
    <dbReference type="NCBI Taxonomy" id="7160"/>
    <lineage>
        <taxon>Eukaryota</taxon>
        <taxon>Metazoa</taxon>
        <taxon>Ecdysozoa</taxon>
        <taxon>Arthropoda</taxon>
        <taxon>Hexapoda</taxon>
        <taxon>Insecta</taxon>
        <taxon>Pterygota</taxon>
        <taxon>Neoptera</taxon>
        <taxon>Endopterygota</taxon>
        <taxon>Diptera</taxon>
        <taxon>Nematocera</taxon>
        <taxon>Culicoidea</taxon>
        <taxon>Culicidae</taxon>
        <taxon>Culicinae</taxon>
        <taxon>Aedini</taxon>
        <taxon>Aedes</taxon>
        <taxon>Stegomyia</taxon>
    </lineage>
</organism>
<feature type="compositionally biased region" description="Basic and acidic residues" evidence="2">
    <location>
        <begin position="206"/>
        <end position="222"/>
    </location>
</feature>
<reference evidence="4" key="2">
    <citation type="submission" date="2025-05" db="UniProtKB">
        <authorList>
            <consortium name="EnsemblMetazoa"/>
        </authorList>
    </citation>
    <scope>IDENTIFICATION</scope>
    <source>
        <strain evidence="4">Foshan</strain>
    </source>
</reference>
<dbReference type="RefSeq" id="XP_062710948.1">
    <property type="nucleotide sequence ID" value="XM_062854964.1"/>
</dbReference>
<keyword evidence="1" id="KW-0479">Metal-binding</keyword>
<proteinExistence type="predicted"/>
<evidence type="ECO:0000313" key="4">
    <source>
        <dbReference type="EnsemblMetazoa" id="AALFPA23_002547.P2431"/>
    </source>
</evidence>
<sequence>MMETYRIYAKDLEEDEVDYELTIRGYPLEGPLETRYRALRLALRQPEDEDAVLNTEYSLLGDFVVVPIKLKEIETQLETDDLKCFSRLVHYHKRVRRYVPDTDQQRRNQEELLDVIVRMVRKYYNVDLQTAADRVPVMRLETNPSEVVGATGGGVQPKISFLPSSSHRDAGELAAMAGAGMAGTPVRTRLSNVSLPAVETELISFSEDRPQGTPKETSRKESGSGAVRKQPPVSDTRRVGGDVFDLDKLSKPVGHEERGGVEDRSRMVTTPGAAAGRVPAGPVEFRNPFPPLRFDSQWETPEFKSNIPSNLLAPEQNPVGHERKAPVETQRLRSPSIPTKPMCKPEESKVNLNEFVHKSEIQGYIQEYINKVLAPERYGPEVKHRPIDTIVDRIANIGIRDPEVSQISRAAIPRQEINLEPPLQQTEGLPFTSEGRRPNLHYNTGVGYGQSSTTPPLISPVNTGGMPPYTQPNMMGSNHHVGGGWPPYTAHRRLPHQTCNIIEKWPKFSGDSNPVPVVDFLRQVEILSRSYQVTPDELRMHAHLLFKDDAYVWFTAYESQLATWDMLLVYLKMRYDNPNRDKFIREEMRNRKQRPNELFSAYLTDLEAMSQRMTRRMTNEEKFDIIVENMKLSYKRRLALEPVNSIAHLAQLCYRFDALETNLYNPRTGIKPAVNAIGYDNESDREPNDEEETCLLALQTKTFKKGGANVSSTNQTARENNPLLCWNCRKSGHMWRDCDRKKSIFCHICGMQDTTAYRCPENHNFKPQDSSPEVSKNE</sequence>
<evidence type="ECO:0000256" key="1">
    <source>
        <dbReference type="PROSITE-ProRule" id="PRU00047"/>
    </source>
</evidence>
<feature type="compositionally biased region" description="Polar residues" evidence="2">
    <location>
        <begin position="449"/>
        <end position="459"/>
    </location>
</feature>
<reference evidence="5" key="1">
    <citation type="journal article" date="2015" name="Proc. Natl. Acad. Sci. U.S.A.">
        <title>Genome sequence of the Asian Tiger mosquito, Aedes albopictus, reveals insights into its biology, genetics, and evolution.</title>
        <authorList>
            <person name="Chen X.G."/>
            <person name="Jiang X."/>
            <person name="Gu J."/>
            <person name="Xu M."/>
            <person name="Wu Y."/>
            <person name="Deng Y."/>
            <person name="Zhang C."/>
            <person name="Bonizzoni M."/>
            <person name="Dermauw W."/>
            <person name="Vontas J."/>
            <person name="Armbruster P."/>
            <person name="Huang X."/>
            <person name="Yang Y."/>
            <person name="Zhang H."/>
            <person name="He W."/>
            <person name="Peng H."/>
            <person name="Liu Y."/>
            <person name="Wu K."/>
            <person name="Chen J."/>
            <person name="Lirakis M."/>
            <person name="Topalis P."/>
            <person name="Van Leeuwen T."/>
            <person name="Hall A.B."/>
            <person name="Jiang X."/>
            <person name="Thorpe C."/>
            <person name="Mueller R.L."/>
            <person name="Sun C."/>
            <person name="Waterhouse R.M."/>
            <person name="Yan G."/>
            <person name="Tu Z.J."/>
            <person name="Fang X."/>
            <person name="James A.A."/>
        </authorList>
    </citation>
    <scope>NUCLEOTIDE SEQUENCE [LARGE SCALE GENOMIC DNA]</scope>
    <source>
        <strain evidence="5">Foshan</strain>
    </source>
</reference>
<feature type="region of interest" description="Disordered" evidence="2">
    <location>
        <begin position="425"/>
        <end position="459"/>
    </location>
</feature>
<dbReference type="GeneID" id="115266286"/>
<keyword evidence="1" id="KW-0862">Zinc</keyword>
<dbReference type="InterPro" id="IPR001878">
    <property type="entry name" value="Znf_CCHC"/>
</dbReference>
<evidence type="ECO:0000259" key="3">
    <source>
        <dbReference type="PROSITE" id="PS50158"/>
    </source>
</evidence>
<feature type="region of interest" description="Disordered" evidence="2">
    <location>
        <begin position="310"/>
        <end position="345"/>
    </location>
</feature>
<keyword evidence="5" id="KW-1185">Reference proteome</keyword>
<feature type="region of interest" description="Disordered" evidence="2">
    <location>
        <begin position="202"/>
        <end position="265"/>
    </location>
</feature>
<dbReference type="PROSITE" id="PS50158">
    <property type="entry name" value="ZF_CCHC"/>
    <property type="match status" value="1"/>
</dbReference>
<feature type="domain" description="CCHC-type" evidence="3">
    <location>
        <begin position="725"/>
        <end position="738"/>
    </location>
</feature>
<dbReference type="InterPro" id="IPR036875">
    <property type="entry name" value="Znf_CCHC_sf"/>
</dbReference>
<dbReference type="Proteomes" id="UP000069940">
    <property type="component" value="Unassembled WGS sequence"/>
</dbReference>
<dbReference type="EnsemblMetazoa" id="AALFPA23_002547.R2431">
    <property type="protein sequence ID" value="AALFPA23_002547.P2431"/>
    <property type="gene ID" value="AALFPA23_002547"/>
</dbReference>
<keyword evidence="1" id="KW-0863">Zinc-finger</keyword>
<evidence type="ECO:0000313" key="5">
    <source>
        <dbReference type="Proteomes" id="UP000069940"/>
    </source>
</evidence>